<reference evidence="1" key="1">
    <citation type="submission" date="2023-10" db="EMBL/GenBank/DDBJ databases">
        <title>Genome assembly of Pristionchus species.</title>
        <authorList>
            <person name="Yoshida K."/>
            <person name="Sommer R.J."/>
        </authorList>
    </citation>
    <scope>NUCLEOTIDE SEQUENCE</scope>
    <source>
        <strain evidence="1">RS0144</strain>
    </source>
</reference>
<keyword evidence="2" id="KW-1185">Reference proteome</keyword>
<protein>
    <recommendedName>
        <fullName evidence="3">G protein-coupled receptor</fullName>
    </recommendedName>
</protein>
<name>A0AAV5SFH4_9BILA</name>
<gene>
    <name evidence="1" type="ORF">PENTCL1PPCAC_3380</name>
</gene>
<dbReference type="Proteomes" id="UP001432027">
    <property type="component" value="Unassembled WGS sequence"/>
</dbReference>
<dbReference type="EMBL" id="BTSX01000001">
    <property type="protein sequence ID" value="GMS81205.1"/>
    <property type="molecule type" value="Genomic_DNA"/>
</dbReference>
<organism evidence="1 2">
    <name type="scientific">Pristionchus entomophagus</name>
    <dbReference type="NCBI Taxonomy" id="358040"/>
    <lineage>
        <taxon>Eukaryota</taxon>
        <taxon>Metazoa</taxon>
        <taxon>Ecdysozoa</taxon>
        <taxon>Nematoda</taxon>
        <taxon>Chromadorea</taxon>
        <taxon>Rhabditida</taxon>
        <taxon>Rhabditina</taxon>
        <taxon>Diplogasteromorpha</taxon>
        <taxon>Diplogasteroidea</taxon>
        <taxon>Neodiplogasteridae</taxon>
        <taxon>Pristionchus</taxon>
    </lineage>
</organism>
<evidence type="ECO:0008006" key="3">
    <source>
        <dbReference type="Google" id="ProtNLM"/>
    </source>
</evidence>
<evidence type="ECO:0000313" key="1">
    <source>
        <dbReference type="EMBL" id="GMS81205.1"/>
    </source>
</evidence>
<sequence length="68" mass="7938">HRVLLVTILQIRCVHFNGSQAVGASFCQFIVDLPLRCSIIETRRVLVRRFLATTRDRSRSLFHRGNTW</sequence>
<proteinExistence type="predicted"/>
<comment type="caution">
    <text evidence="1">The sequence shown here is derived from an EMBL/GenBank/DDBJ whole genome shotgun (WGS) entry which is preliminary data.</text>
</comment>
<feature type="non-terminal residue" evidence="1">
    <location>
        <position position="1"/>
    </location>
</feature>
<accession>A0AAV5SFH4</accession>
<evidence type="ECO:0000313" key="2">
    <source>
        <dbReference type="Proteomes" id="UP001432027"/>
    </source>
</evidence>
<dbReference type="AlphaFoldDB" id="A0AAV5SFH4"/>